<feature type="transmembrane region" description="Helical" evidence="1">
    <location>
        <begin position="100"/>
        <end position="127"/>
    </location>
</feature>
<keyword evidence="1" id="KW-1133">Transmembrane helix</keyword>
<name>A0ABW3HSX9_9BACL</name>
<protein>
    <recommendedName>
        <fullName evidence="4">ABC transporter permease</fullName>
    </recommendedName>
</protein>
<organism evidence="2 3">
    <name type="scientific">Paenibacillus chungangensis</name>
    <dbReference type="NCBI Taxonomy" id="696535"/>
    <lineage>
        <taxon>Bacteria</taxon>
        <taxon>Bacillati</taxon>
        <taxon>Bacillota</taxon>
        <taxon>Bacilli</taxon>
        <taxon>Bacillales</taxon>
        <taxon>Paenibacillaceae</taxon>
        <taxon>Paenibacillus</taxon>
    </lineage>
</organism>
<dbReference type="Proteomes" id="UP001596989">
    <property type="component" value="Unassembled WGS sequence"/>
</dbReference>
<reference evidence="3" key="1">
    <citation type="journal article" date="2019" name="Int. J. Syst. Evol. Microbiol.">
        <title>The Global Catalogue of Microorganisms (GCM) 10K type strain sequencing project: providing services to taxonomists for standard genome sequencing and annotation.</title>
        <authorList>
            <consortium name="The Broad Institute Genomics Platform"/>
            <consortium name="The Broad Institute Genome Sequencing Center for Infectious Disease"/>
            <person name="Wu L."/>
            <person name="Ma J."/>
        </authorList>
    </citation>
    <scope>NUCLEOTIDE SEQUENCE [LARGE SCALE GENOMIC DNA]</scope>
    <source>
        <strain evidence="3">CCUG 59129</strain>
    </source>
</reference>
<proteinExistence type="predicted"/>
<dbReference type="RefSeq" id="WP_377565008.1">
    <property type="nucleotide sequence ID" value="NZ_JBHTJZ010000021.1"/>
</dbReference>
<comment type="caution">
    <text evidence="2">The sequence shown here is derived from an EMBL/GenBank/DDBJ whole genome shotgun (WGS) entry which is preliminary data.</text>
</comment>
<accession>A0ABW3HSX9</accession>
<evidence type="ECO:0008006" key="4">
    <source>
        <dbReference type="Google" id="ProtNLM"/>
    </source>
</evidence>
<gene>
    <name evidence="2" type="ORF">ACFQ2I_13985</name>
</gene>
<keyword evidence="1" id="KW-0812">Transmembrane</keyword>
<feature type="transmembrane region" description="Helical" evidence="1">
    <location>
        <begin position="200"/>
        <end position="217"/>
    </location>
</feature>
<evidence type="ECO:0000256" key="1">
    <source>
        <dbReference type="SAM" id="Phobius"/>
    </source>
</evidence>
<feature type="transmembrane region" description="Helical" evidence="1">
    <location>
        <begin position="172"/>
        <end position="193"/>
    </location>
</feature>
<evidence type="ECO:0000313" key="2">
    <source>
        <dbReference type="EMBL" id="MFD0960499.1"/>
    </source>
</evidence>
<feature type="transmembrane region" description="Helical" evidence="1">
    <location>
        <begin position="57"/>
        <end position="80"/>
    </location>
</feature>
<keyword evidence="3" id="KW-1185">Reference proteome</keyword>
<sequence>MKSFYQLLNHEFGTIMRSTLLLSLGMFITPFILMKLRMEQLGAKYQTFETVFDTSGSAIACAAYMIAFVLLMLRSIYSGYRGSKSIYTLLALPVPRDMIYWSKLAAFFIGLFMLWASLMLSVIINYGSWEANVEASVMVMEASAQLPMHNGLFLAVLRSAFLSIVFPLSAKGLLATVSTMVAMITFVFYAVLCERSRRKWGVVLLVGGWIFLMRGTVVRLNISSNLDQASMLTMNSIILLLFASLYMWHSVRLYRAGTIAE</sequence>
<feature type="transmembrane region" description="Helical" evidence="1">
    <location>
        <begin position="148"/>
        <end position="166"/>
    </location>
</feature>
<evidence type="ECO:0000313" key="3">
    <source>
        <dbReference type="Proteomes" id="UP001596989"/>
    </source>
</evidence>
<feature type="transmembrane region" description="Helical" evidence="1">
    <location>
        <begin position="229"/>
        <end position="248"/>
    </location>
</feature>
<keyword evidence="1" id="KW-0472">Membrane</keyword>
<feature type="transmembrane region" description="Helical" evidence="1">
    <location>
        <begin position="15"/>
        <end position="36"/>
    </location>
</feature>
<dbReference type="EMBL" id="JBHTJZ010000021">
    <property type="protein sequence ID" value="MFD0960499.1"/>
    <property type="molecule type" value="Genomic_DNA"/>
</dbReference>